<feature type="transmembrane region" description="Helical" evidence="4">
    <location>
        <begin position="231"/>
        <end position="255"/>
    </location>
</feature>
<feature type="transmembrane region" description="Helical" evidence="4">
    <location>
        <begin position="133"/>
        <end position="155"/>
    </location>
</feature>
<organism evidence="6 7">
    <name type="scientific">Pseudozyma hubeiensis (strain SY62)</name>
    <name type="common">Yeast</name>
    <dbReference type="NCBI Taxonomy" id="1305764"/>
    <lineage>
        <taxon>Eukaryota</taxon>
        <taxon>Fungi</taxon>
        <taxon>Dikarya</taxon>
        <taxon>Basidiomycota</taxon>
        <taxon>Ustilaginomycotina</taxon>
        <taxon>Ustilaginomycetes</taxon>
        <taxon>Ustilaginales</taxon>
        <taxon>Ustilaginaceae</taxon>
        <taxon>Pseudozyma</taxon>
    </lineage>
</organism>
<feature type="domain" description="Major facilitator superfamily (MFS) profile" evidence="5">
    <location>
        <begin position="134"/>
        <end position="551"/>
    </location>
</feature>
<dbReference type="InterPro" id="IPR050327">
    <property type="entry name" value="Proton-linked_MCT"/>
</dbReference>
<feature type="transmembrane region" description="Helical" evidence="4">
    <location>
        <begin position="350"/>
        <end position="377"/>
    </location>
</feature>
<dbReference type="HOGENOM" id="CLU_001265_1_2_1"/>
<feature type="region of interest" description="Disordered" evidence="3">
    <location>
        <begin position="1"/>
        <end position="127"/>
    </location>
</feature>
<feature type="compositionally biased region" description="Basic and acidic residues" evidence="3">
    <location>
        <begin position="76"/>
        <end position="87"/>
    </location>
</feature>
<evidence type="ECO:0000313" key="7">
    <source>
        <dbReference type="Proteomes" id="UP000014071"/>
    </source>
</evidence>
<dbReference type="InterPro" id="IPR036259">
    <property type="entry name" value="MFS_trans_sf"/>
</dbReference>
<dbReference type="Pfam" id="PF07690">
    <property type="entry name" value="MFS_1"/>
    <property type="match status" value="1"/>
</dbReference>
<feature type="transmembrane region" description="Helical" evidence="4">
    <location>
        <begin position="389"/>
        <end position="408"/>
    </location>
</feature>
<dbReference type="GO" id="GO:0016020">
    <property type="term" value="C:membrane"/>
    <property type="evidence" value="ECO:0007669"/>
    <property type="project" value="UniProtKB-SubCell"/>
</dbReference>
<dbReference type="GeneID" id="24110655"/>
<feature type="transmembrane region" description="Helical" evidence="4">
    <location>
        <begin position="175"/>
        <end position="196"/>
    </location>
</feature>
<dbReference type="SUPFAM" id="SSF103473">
    <property type="entry name" value="MFS general substrate transporter"/>
    <property type="match status" value="1"/>
</dbReference>
<dbReference type="GO" id="GO:0022857">
    <property type="term" value="F:transmembrane transporter activity"/>
    <property type="evidence" value="ECO:0007669"/>
    <property type="project" value="InterPro"/>
</dbReference>
<keyword evidence="4" id="KW-0472">Membrane</keyword>
<sequence length="551" mass="59231">MSLHPHHGTSSSSSRTTLAGSNASTSRLQQRRPSRSSNTDASEAIDFRASMGPIAEQNKSSSRAIVEEEEDEQEELRDKHLDSKATSDDEAPPTPPILTGTYPPSAQSGRPSFSSTNEHSSGSELPPMDSGPAAWRFLACGFVIWSMVWGIAYSYGSFQDYHEHNPQSPFYGRSVTSISAVGTLVIGCQHFIPLLLRGFTSAYPHLHRTMVMVSLVLSALSILIASFSKSIAMLIVFQGVFFGTTSGVLLTPVVLYLGQWFDRRRGFATSVIFMGSGVGGVVFPLVLNALLTSVGFAWTMRVWALAQLLLNGTALYLLKPRVPQQAPAKVPRASAKQLLRLIYPGDLRPLLSPIAMIYFVVIMLQAFGWYIVSLYIATYATALGFNSTVSTGILSAFNASAIIGYLITGPAIDKLSFTLAMAVSTSLCAITALLLFGFATSLAIVLVFVLTFGAAGGGFGCFITPIARDVSTITNSDNALQFLAWMFIRGIAAVSGPLIGSALYRPSVVTEHPRGGDYGINGFRDLIIFVGTSMSFATVAALAAHFWRKRA</sequence>
<dbReference type="PROSITE" id="PS50850">
    <property type="entry name" value="MFS"/>
    <property type="match status" value="1"/>
</dbReference>
<evidence type="ECO:0000313" key="6">
    <source>
        <dbReference type="EMBL" id="GAC97789.1"/>
    </source>
</evidence>
<dbReference type="RefSeq" id="XP_012191376.1">
    <property type="nucleotide sequence ID" value="XM_012335986.1"/>
</dbReference>
<dbReference type="Gene3D" id="1.20.1250.20">
    <property type="entry name" value="MFS general substrate transporter like domains"/>
    <property type="match status" value="2"/>
</dbReference>
<feature type="transmembrane region" description="Helical" evidence="4">
    <location>
        <begin position="267"/>
        <end position="290"/>
    </location>
</feature>
<feature type="compositionally biased region" description="Polar residues" evidence="3">
    <location>
        <begin position="102"/>
        <end position="123"/>
    </location>
</feature>
<dbReference type="PANTHER" id="PTHR11360">
    <property type="entry name" value="MONOCARBOXYLATE TRANSPORTER"/>
    <property type="match status" value="1"/>
</dbReference>
<keyword evidence="4" id="KW-0812">Transmembrane</keyword>
<feature type="transmembrane region" description="Helical" evidence="4">
    <location>
        <begin position="415"/>
        <end position="436"/>
    </location>
</feature>
<comment type="subcellular location">
    <subcellularLocation>
        <location evidence="1">Membrane</location>
        <topology evidence="1">Multi-pass membrane protein</topology>
    </subcellularLocation>
</comment>
<name>R9P8W7_PSEHS</name>
<protein>
    <submittedName>
        <fullName evidence="6">Monocarboxylate transporter</fullName>
    </submittedName>
</protein>
<dbReference type="OrthoDB" id="2213137at2759"/>
<feature type="transmembrane region" description="Helical" evidence="4">
    <location>
        <begin position="208"/>
        <end position="225"/>
    </location>
</feature>
<evidence type="ECO:0000256" key="2">
    <source>
        <dbReference type="ARBA" id="ARBA00006727"/>
    </source>
</evidence>
<dbReference type="InterPro" id="IPR020846">
    <property type="entry name" value="MFS_dom"/>
</dbReference>
<gene>
    <name evidence="6" type="ORF">PHSY_005376</name>
</gene>
<feature type="transmembrane region" description="Helical" evidence="4">
    <location>
        <begin position="442"/>
        <end position="467"/>
    </location>
</feature>
<evidence type="ECO:0000256" key="4">
    <source>
        <dbReference type="SAM" id="Phobius"/>
    </source>
</evidence>
<accession>R9P8W7</accession>
<dbReference type="AlphaFoldDB" id="R9P8W7"/>
<comment type="similarity">
    <text evidence="2">Belongs to the major facilitator superfamily. Monocarboxylate porter (TC 2.A.1.13) family.</text>
</comment>
<keyword evidence="4" id="KW-1133">Transmembrane helix</keyword>
<dbReference type="InterPro" id="IPR011701">
    <property type="entry name" value="MFS"/>
</dbReference>
<dbReference type="PANTHER" id="PTHR11360:SF287">
    <property type="entry name" value="MFS MONOCARBOXYLATE TRANSPORTER"/>
    <property type="match status" value="1"/>
</dbReference>
<keyword evidence="7" id="KW-1185">Reference proteome</keyword>
<proteinExistence type="inferred from homology"/>
<feature type="transmembrane region" description="Helical" evidence="4">
    <location>
        <begin position="526"/>
        <end position="547"/>
    </location>
</feature>
<feature type="transmembrane region" description="Helical" evidence="4">
    <location>
        <begin position="479"/>
        <end position="504"/>
    </location>
</feature>
<dbReference type="Proteomes" id="UP000014071">
    <property type="component" value="Unassembled WGS sequence"/>
</dbReference>
<dbReference type="EMBL" id="DF238811">
    <property type="protein sequence ID" value="GAC97789.1"/>
    <property type="molecule type" value="Genomic_DNA"/>
</dbReference>
<reference evidence="7" key="1">
    <citation type="journal article" date="2013" name="Genome Announc.">
        <title>Draft genome sequence of the basidiomycetous yeast-like fungus Pseudozyma hubeiensis SY62, which produces an abundant amount of the biosurfactant mannosylerythritol lipids.</title>
        <authorList>
            <person name="Konishi M."/>
            <person name="Hatada Y."/>
            <person name="Horiuchi J."/>
        </authorList>
    </citation>
    <scope>NUCLEOTIDE SEQUENCE [LARGE SCALE GENOMIC DNA]</scope>
    <source>
        <strain evidence="7">SY62</strain>
    </source>
</reference>
<evidence type="ECO:0000256" key="3">
    <source>
        <dbReference type="SAM" id="MobiDB-lite"/>
    </source>
</evidence>
<dbReference type="eggNOG" id="KOG2504">
    <property type="taxonomic scope" value="Eukaryota"/>
</dbReference>
<evidence type="ECO:0000259" key="5">
    <source>
        <dbReference type="PROSITE" id="PS50850"/>
    </source>
</evidence>
<evidence type="ECO:0000256" key="1">
    <source>
        <dbReference type="ARBA" id="ARBA00004141"/>
    </source>
</evidence>